<dbReference type="InterPro" id="IPR029052">
    <property type="entry name" value="Metallo-depent_PP-like"/>
</dbReference>
<evidence type="ECO:0000313" key="4">
    <source>
        <dbReference type="Proteomes" id="UP001257234"/>
    </source>
</evidence>
<name>A0ABU1ENA8_9FLAO</name>
<evidence type="ECO:0000256" key="1">
    <source>
        <dbReference type="SAM" id="SignalP"/>
    </source>
</evidence>
<feature type="chain" id="PRO_5047257834" evidence="1">
    <location>
        <begin position="22"/>
        <end position="338"/>
    </location>
</feature>
<dbReference type="PANTHER" id="PTHR33987:SF1">
    <property type="entry name" value="CALCINEURIN-LIKE METALLO-PHOSPHOESTERASE SUPERFAMILY PROTEIN"/>
    <property type="match status" value="1"/>
</dbReference>
<gene>
    <name evidence="3" type="ORF">RE431_04360</name>
</gene>
<dbReference type="Proteomes" id="UP001257234">
    <property type="component" value="Unassembled WGS sequence"/>
</dbReference>
<organism evidence="3 4">
    <name type="scientific">Christiangramia sediminicola</name>
    <dbReference type="NCBI Taxonomy" id="3073267"/>
    <lineage>
        <taxon>Bacteria</taxon>
        <taxon>Pseudomonadati</taxon>
        <taxon>Bacteroidota</taxon>
        <taxon>Flavobacteriia</taxon>
        <taxon>Flavobacteriales</taxon>
        <taxon>Flavobacteriaceae</taxon>
        <taxon>Christiangramia</taxon>
    </lineage>
</organism>
<dbReference type="CDD" id="cd07389">
    <property type="entry name" value="MPP_PhoD"/>
    <property type="match status" value="1"/>
</dbReference>
<keyword evidence="4" id="KW-1185">Reference proteome</keyword>
<dbReference type="GO" id="GO:0004035">
    <property type="term" value="F:alkaline phosphatase activity"/>
    <property type="evidence" value="ECO:0007669"/>
    <property type="project" value="UniProtKB-EC"/>
</dbReference>
<sequence length="338" mass="39056">MKNLFKLLPVFFLIISCGSSTSFKSIDNDDFTIAFGSCNREDEPQPLWKPILLNNPDIFLWGGDNIYSDTDDAEEMQAAYELQLKNEEYQKLLNKTEVLGTWDDHDYGLNDGGKEWDFKEKSQQLFLDFMNVPENSERRNREGVYSSEIFETPEGSIKVFLLDTRYFRDELIKSDDPNKRYEPSNGTILGEKQWDWLGLELKNSDADFNVIMSSIQILSAEHGFETWGNFPSEVDKLKDLIVSSEAKNVMLLSGDRHISEFSAAEVEGLNYKLIDFTSSGLTHVYEEFSGEPNRHRIGEVVNVKSFGLLKFDFKKNTVLMEMRGERNKLLQDYLLEFQ</sequence>
<dbReference type="PROSITE" id="PS51257">
    <property type="entry name" value="PROKAR_LIPOPROTEIN"/>
    <property type="match status" value="1"/>
</dbReference>
<evidence type="ECO:0000259" key="2">
    <source>
        <dbReference type="Pfam" id="PF09423"/>
    </source>
</evidence>
<dbReference type="SUPFAM" id="SSF56300">
    <property type="entry name" value="Metallo-dependent phosphatases"/>
    <property type="match status" value="1"/>
</dbReference>
<evidence type="ECO:0000313" key="3">
    <source>
        <dbReference type="EMBL" id="MDR5589857.1"/>
    </source>
</evidence>
<dbReference type="Gene3D" id="3.60.21.70">
    <property type="entry name" value="PhoD-like phosphatase"/>
    <property type="match status" value="1"/>
</dbReference>
<protein>
    <submittedName>
        <fullName evidence="3">Alkaline phosphatase D family protein</fullName>
        <ecNumber evidence="3">3.1.3.1</ecNumber>
    </submittedName>
</protein>
<dbReference type="EC" id="3.1.3.1" evidence="3"/>
<dbReference type="PANTHER" id="PTHR33987">
    <property type="entry name" value="CALCINEURIN-LIKE METALLO-PHOSPHOESTERASE SUPERFAMILY PROTEIN"/>
    <property type="match status" value="1"/>
</dbReference>
<keyword evidence="1" id="KW-0732">Signal</keyword>
<dbReference type="EMBL" id="JAVJIU010000002">
    <property type="protein sequence ID" value="MDR5589857.1"/>
    <property type="molecule type" value="Genomic_DNA"/>
</dbReference>
<dbReference type="InterPro" id="IPR018946">
    <property type="entry name" value="PhoD-like_MPP"/>
</dbReference>
<comment type="caution">
    <text evidence="3">The sequence shown here is derived from an EMBL/GenBank/DDBJ whole genome shotgun (WGS) entry which is preliminary data.</text>
</comment>
<keyword evidence="3" id="KW-0378">Hydrolase</keyword>
<proteinExistence type="predicted"/>
<dbReference type="InterPro" id="IPR038607">
    <property type="entry name" value="PhoD-like_sf"/>
</dbReference>
<accession>A0ABU1ENA8</accession>
<dbReference type="RefSeq" id="WP_309560745.1">
    <property type="nucleotide sequence ID" value="NZ_JAVJIU010000002.1"/>
</dbReference>
<reference evidence="4" key="1">
    <citation type="submission" date="2023-07" db="EMBL/GenBank/DDBJ databases">
        <title>Christiangramia sp. SM2212., a novel bacterium of the family Flavobacteriaceae isolated from the sea sediment.</title>
        <authorList>
            <person name="Wang J."/>
            <person name="Zhang X."/>
        </authorList>
    </citation>
    <scope>NUCLEOTIDE SEQUENCE [LARGE SCALE GENOMIC DNA]</scope>
    <source>
        <strain evidence="4">SM2212</strain>
    </source>
</reference>
<feature type="signal peptide" evidence="1">
    <location>
        <begin position="1"/>
        <end position="21"/>
    </location>
</feature>
<dbReference type="Pfam" id="PF09423">
    <property type="entry name" value="PhoD"/>
    <property type="match status" value="1"/>
</dbReference>
<feature type="domain" description="PhoD-like phosphatase metallophosphatase" evidence="2">
    <location>
        <begin position="51"/>
        <end position="291"/>
    </location>
</feature>